<proteinExistence type="predicted"/>
<evidence type="ECO:0000313" key="2">
    <source>
        <dbReference type="EMBL" id="KAE9539746.1"/>
    </source>
</evidence>
<name>A0A6G0TWR8_APHGL</name>
<reference evidence="2 3" key="1">
    <citation type="submission" date="2019-08" db="EMBL/GenBank/DDBJ databases">
        <title>The genome of the soybean aphid Biotype 1, its phylome, world population structure and adaptation to the North American continent.</title>
        <authorList>
            <person name="Giordano R."/>
            <person name="Donthu R.K."/>
            <person name="Hernandez A.G."/>
            <person name="Wright C.L."/>
            <person name="Zimin A.V."/>
        </authorList>
    </citation>
    <scope>NUCLEOTIDE SEQUENCE [LARGE SCALE GENOMIC DNA]</scope>
    <source>
        <tissue evidence="2">Whole aphids</tissue>
    </source>
</reference>
<evidence type="ECO:0000256" key="1">
    <source>
        <dbReference type="SAM" id="MobiDB-lite"/>
    </source>
</evidence>
<keyword evidence="3" id="KW-1185">Reference proteome</keyword>
<dbReference type="AlphaFoldDB" id="A0A6G0TWR8"/>
<dbReference type="OrthoDB" id="10630633at2759"/>
<organism evidence="2 3">
    <name type="scientific">Aphis glycines</name>
    <name type="common">Soybean aphid</name>
    <dbReference type="NCBI Taxonomy" id="307491"/>
    <lineage>
        <taxon>Eukaryota</taxon>
        <taxon>Metazoa</taxon>
        <taxon>Ecdysozoa</taxon>
        <taxon>Arthropoda</taxon>
        <taxon>Hexapoda</taxon>
        <taxon>Insecta</taxon>
        <taxon>Pterygota</taxon>
        <taxon>Neoptera</taxon>
        <taxon>Paraneoptera</taxon>
        <taxon>Hemiptera</taxon>
        <taxon>Sternorrhyncha</taxon>
        <taxon>Aphidomorpha</taxon>
        <taxon>Aphidoidea</taxon>
        <taxon>Aphididae</taxon>
        <taxon>Aphidini</taxon>
        <taxon>Aphis</taxon>
        <taxon>Aphis</taxon>
    </lineage>
</organism>
<comment type="caution">
    <text evidence="2">The sequence shown here is derived from an EMBL/GenBank/DDBJ whole genome shotgun (WGS) entry which is preliminary data.</text>
</comment>
<accession>A0A6G0TWR8</accession>
<protein>
    <submittedName>
        <fullName evidence="2">Uncharacterized protein</fullName>
    </submittedName>
</protein>
<gene>
    <name evidence="2" type="ORF">AGLY_004998</name>
</gene>
<dbReference type="Proteomes" id="UP000475862">
    <property type="component" value="Unassembled WGS sequence"/>
</dbReference>
<feature type="compositionally biased region" description="Basic and acidic residues" evidence="1">
    <location>
        <begin position="1"/>
        <end position="15"/>
    </location>
</feature>
<sequence length="203" mass="22951">MISRERQHAHTHDDGGGGSNRMASDISGSSGSSGILYGTVVVVLQSSQVQGYSAAALHARQPDCATSLLFFVSVIIKNNIIVCLYHGLAPSHRFVKYSTMPLHRRSAAERMRWTVLWCTIGENQKTKNHVTYRTKKRDTKDRGDVVAMTVNKCVRAETVRLNTAKQTCYHNNNYYIIIIIRRFISVVNDLVNRTEYTVQYVQQ</sequence>
<dbReference type="EMBL" id="VYZN01000014">
    <property type="protein sequence ID" value="KAE9539746.1"/>
    <property type="molecule type" value="Genomic_DNA"/>
</dbReference>
<feature type="region of interest" description="Disordered" evidence="1">
    <location>
        <begin position="1"/>
        <end position="24"/>
    </location>
</feature>
<evidence type="ECO:0000313" key="3">
    <source>
        <dbReference type="Proteomes" id="UP000475862"/>
    </source>
</evidence>